<keyword evidence="6" id="KW-0175">Coiled coil</keyword>
<dbReference type="AlphaFoldDB" id="A0A6B0S0M1"/>
<evidence type="ECO:0000256" key="5">
    <source>
        <dbReference type="ARBA" id="ARBA00022794"/>
    </source>
</evidence>
<proteinExistence type="inferred from homology"/>
<dbReference type="PANTHER" id="PTHR18875">
    <property type="entry name" value="SARCOMA ANTIGEN NY-SAR-24/CYTOSKELETAL PROTEIN SOJO"/>
    <property type="match status" value="1"/>
</dbReference>
<dbReference type="GO" id="GO:0007099">
    <property type="term" value="P:centriole replication"/>
    <property type="evidence" value="ECO:0007669"/>
    <property type="project" value="TreeGrafter"/>
</dbReference>
<dbReference type="InterPro" id="IPR057656">
    <property type="entry name" value="CEP63/Deup1_CC"/>
</dbReference>
<comment type="caution">
    <text evidence="10">The sequence shown here is derived from an EMBL/GenBank/DDBJ whole genome shotgun (WGS) entry which is preliminary data.</text>
</comment>
<sequence length="523" mass="61057">MRALETRLDLRDQELANAQTCLEQKGQEVGLLRQKLDSLEKCNLAMTQNYEGQLQTLKAQFSKLTNSFEKLRLHQLKQNKFRRKEVPHLKEEMPFELNNLNQKLEEFRAKSREWDKQEILYQTHLVSLDAQQKILSEKCNQFQHSLKLFITNFLPKCVLDIRGCPSHLRCSMVFSLSLHQISRLQTFGLFLPIPPCQPISESHSLPPQVEIMAPGHRLSTSLRYSASGSSSRAISQLESSYSPSIKETEKKRKELFSVTPDQPDHEKELNKIRSHLYQEEEYHSSEQERMRNEISDLTQELHQKEITIATVMKKAALLERQLKMELEIKEKMLSKQQMLDTRYKAVRTENTHLKGMMGDLDPGRYMSVDFTNREHSRHTSINKLEYENERLRNDLAKLHASGKSTWANVNTYEEAGRYAYQSQIKMGFNHDREPNRSATPPLPSLPFQTKEITSPLVSDEEVFPMSPPDISFPASLATQHFLLEEEKRAKELEKLLNTHIDELQRHTEFTLNKYTKLKQDRHI</sequence>
<keyword evidence="4" id="KW-0963">Cytoplasm</keyword>
<evidence type="ECO:0000256" key="6">
    <source>
        <dbReference type="ARBA" id="ARBA00023054"/>
    </source>
</evidence>
<evidence type="ECO:0000256" key="3">
    <source>
        <dbReference type="ARBA" id="ARBA00019105"/>
    </source>
</evidence>
<dbReference type="Pfam" id="PF17045">
    <property type="entry name" value="CEP63"/>
    <property type="match status" value="1"/>
</dbReference>
<evidence type="ECO:0000313" key="11">
    <source>
        <dbReference type="Proteomes" id="UP000322234"/>
    </source>
</evidence>
<comment type="similarity">
    <text evidence="2">Belongs to the CEP63 family.</text>
</comment>
<evidence type="ECO:0000256" key="1">
    <source>
        <dbReference type="ARBA" id="ARBA00004496"/>
    </source>
</evidence>
<comment type="subcellular location">
    <subcellularLocation>
        <location evidence="1">Cytoplasm</location>
    </subcellularLocation>
</comment>
<name>A0A6B0S0M1_9CETA</name>
<evidence type="ECO:0000259" key="8">
    <source>
        <dbReference type="Pfam" id="PF17045"/>
    </source>
</evidence>
<protein>
    <recommendedName>
        <fullName evidence="3">Deuterosome assembly protein 1</fullName>
    </recommendedName>
    <alternativeName>
        <fullName evidence="7">Coiled-coil domain-containing protein 67</fullName>
    </alternativeName>
</protein>
<dbReference type="GO" id="GO:0005737">
    <property type="term" value="C:cytoplasm"/>
    <property type="evidence" value="ECO:0007669"/>
    <property type="project" value="UniProtKB-SubCell"/>
</dbReference>
<evidence type="ECO:0000259" key="9">
    <source>
        <dbReference type="Pfam" id="PF25771"/>
    </source>
</evidence>
<dbReference type="InterPro" id="IPR031470">
    <property type="entry name" value="CEP63/Deup1_N"/>
</dbReference>
<dbReference type="PANTHER" id="PTHR18875:SF5">
    <property type="entry name" value="DEUTEROSOME ASSEMBLY PROTEIN 1"/>
    <property type="match status" value="1"/>
</dbReference>
<dbReference type="EMBL" id="VBQZ03000135">
    <property type="protein sequence ID" value="MXQ95432.1"/>
    <property type="molecule type" value="Genomic_DNA"/>
</dbReference>
<accession>A0A6B0S0M1</accession>
<evidence type="ECO:0000313" key="10">
    <source>
        <dbReference type="EMBL" id="MXQ95432.1"/>
    </source>
</evidence>
<reference evidence="10" key="1">
    <citation type="submission" date="2019-10" db="EMBL/GenBank/DDBJ databases">
        <title>The sequence and de novo assembly of the wild yak genome.</title>
        <authorList>
            <person name="Liu Y."/>
        </authorList>
    </citation>
    <scope>NUCLEOTIDE SEQUENCE [LARGE SCALE GENOMIC DNA]</scope>
    <source>
        <strain evidence="10">WY2019</strain>
    </source>
</reference>
<keyword evidence="5" id="KW-0970">Cilium biogenesis/degradation</keyword>
<organism evidence="10 11">
    <name type="scientific">Bos mutus</name>
    <name type="common">wild yak</name>
    <dbReference type="NCBI Taxonomy" id="72004"/>
    <lineage>
        <taxon>Eukaryota</taxon>
        <taxon>Metazoa</taxon>
        <taxon>Chordata</taxon>
        <taxon>Craniata</taxon>
        <taxon>Vertebrata</taxon>
        <taxon>Euteleostomi</taxon>
        <taxon>Mammalia</taxon>
        <taxon>Eutheria</taxon>
        <taxon>Laurasiatheria</taxon>
        <taxon>Artiodactyla</taxon>
        <taxon>Ruminantia</taxon>
        <taxon>Pecora</taxon>
        <taxon>Bovidae</taxon>
        <taxon>Bovinae</taxon>
        <taxon>Bos</taxon>
    </lineage>
</organism>
<dbReference type="Proteomes" id="UP000322234">
    <property type="component" value="Unassembled WGS sequence"/>
</dbReference>
<evidence type="ECO:0000256" key="2">
    <source>
        <dbReference type="ARBA" id="ARBA00007181"/>
    </source>
</evidence>
<dbReference type="GO" id="GO:0030030">
    <property type="term" value="P:cell projection organization"/>
    <property type="evidence" value="ECO:0007669"/>
    <property type="project" value="UniProtKB-KW"/>
</dbReference>
<feature type="domain" description="CEP63/Deup1 N-terminal" evidence="8">
    <location>
        <begin position="2"/>
        <end position="145"/>
    </location>
</feature>
<feature type="domain" description="CEP63/Deup1 CEP152 binding coiled coil" evidence="9">
    <location>
        <begin position="480"/>
        <end position="514"/>
    </location>
</feature>
<keyword evidence="11" id="KW-1185">Reference proteome</keyword>
<dbReference type="Pfam" id="PF25771">
    <property type="entry name" value="CC_CEP152-bind"/>
    <property type="match status" value="1"/>
</dbReference>
<dbReference type="GO" id="GO:0098536">
    <property type="term" value="C:deuterosome"/>
    <property type="evidence" value="ECO:0007669"/>
    <property type="project" value="TreeGrafter"/>
</dbReference>
<evidence type="ECO:0000256" key="7">
    <source>
        <dbReference type="ARBA" id="ARBA00030704"/>
    </source>
</evidence>
<gene>
    <name evidence="10" type="ORF">E5288_WYG019440</name>
</gene>
<dbReference type="GO" id="GO:0005814">
    <property type="term" value="C:centriole"/>
    <property type="evidence" value="ECO:0007669"/>
    <property type="project" value="TreeGrafter"/>
</dbReference>
<dbReference type="GO" id="GO:0098535">
    <property type="term" value="P:de novo centriole assembly involved in multi-ciliated epithelial cell differentiation"/>
    <property type="evidence" value="ECO:0007669"/>
    <property type="project" value="TreeGrafter"/>
</dbReference>
<evidence type="ECO:0000256" key="4">
    <source>
        <dbReference type="ARBA" id="ARBA00022490"/>
    </source>
</evidence>